<accession>N6U3C1</accession>
<evidence type="ECO:0000313" key="3">
    <source>
        <dbReference type="EMBL" id="ERL90716.1"/>
    </source>
</evidence>
<sequence length="336" mass="39359">MSTRLIISTQQWAQTEPDLAHYEEDVRRKRETLLKKELARIAELELRETEQSRPECLRQLKLWVAQNQDIRNCLMDDNFLLRFLRVKKFSIPMAQQTLLKYLNYRKRFPQIFLDMDYSDASVNQLISSGYIFVSPLRDTNGRRVVIYDLSKFNPKRHSGTDMARAHVVTYETLLSEEENQILGVSHVANIAGVNASFLTLFSVTDFGYLIKWGEQSFPMRHKEIHCLNMPQALRYVYDFAKSNMSQKLKQRFMVHDSMESLFDKVDKRCLPKEMGGEISREQMVASWQTELEKMRKRLLTIDQIELLSDRGIICSRNAARNALNTLSGSFRKLELD</sequence>
<dbReference type="Gene3D" id="1.20.5.1200">
    <property type="entry name" value="Alpha-tocopherol transfer"/>
    <property type="match status" value="1"/>
</dbReference>
<dbReference type="GO" id="GO:0016020">
    <property type="term" value="C:membrane"/>
    <property type="evidence" value="ECO:0007669"/>
    <property type="project" value="TreeGrafter"/>
</dbReference>
<evidence type="ECO:0000313" key="5">
    <source>
        <dbReference type="Proteomes" id="UP000019118"/>
    </source>
</evidence>
<dbReference type="AlphaFoldDB" id="N6U3C1"/>
<dbReference type="PROSITE" id="PS50191">
    <property type="entry name" value="CRAL_TRIO"/>
    <property type="match status" value="1"/>
</dbReference>
<dbReference type="Gene3D" id="1.10.8.20">
    <property type="entry name" value="N-terminal domain of phosphatidylinositol transfer protein sec14p"/>
    <property type="match status" value="1"/>
</dbReference>
<dbReference type="OrthoDB" id="1434354at2759"/>
<dbReference type="HOGENOM" id="CLU_046597_2_0_1"/>
<protein>
    <recommendedName>
        <fullName evidence="1">CRAL-TRIO domain-containing protein</fullName>
    </recommendedName>
</protein>
<reference evidence="4" key="2">
    <citation type="submission" date="2024-08" db="UniProtKB">
        <authorList>
            <consortium name="EnsemblMetazoa"/>
        </authorList>
    </citation>
    <scope>IDENTIFICATION</scope>
</reference>
<feature type="domain" description="CRAL-TRIO" evidence="1">
    <location>
        <begin position="118"/>
        <end position="282"/>
    </location>
</feature>
<name>N6U3C1_DENPD</name>
<evidence type="ECO:0000313" key="4">
    <source>
        <dbReference type="EnsemblMetazoa" id="XP_019761803.1"/>
    </source>
</evidence>
<dbReference type="EMBL" id="KB632256">
    <property type="protein sequence ID" value="ERL90716.1"/>
    <property type="molecule type" value="Genomic_DNA"/>
</dbReference>
<dbReference type="Gene3D" id="3.40.525.10">
    <property type="entry name" value="CRAL-TRIO lipid binding domain"/>
    <property type="match status" value="1"/>
</dbReference>
<gene>
    <name evidence="4" type="primary">109538841</name>
    <name evidence="3" type="ORF">D910_08063</name>
    <name evidence="2" type="ORF">YQE_07437</name>
</gene>
<proteinExistence type="predicted"/>
<dbReference type="InterPro" id="IPR036865">
    <property type="entry name" value="CRAL-TRIO_dom_sf"/>
</dbReference>
<dbReference type="SUPFAM" id="SSF46938">
    <property type="entry name" value="CRAL/TRIO N-terminal domain"/>
    <property type="match status" value="1"/>
</dbReference>
<organism evidence="2">
    <name type="scientific">Dendroctonus ponderosae</name>
    <name type="common">Mountain pine beetle</name>
    <dbReference type="NCBI Taxonomy" id="77166"/>
    <lineage>
        <taxon>Eukaryota</taxon>
        <taxon>Metazoa</taxon>
        <taxon>Ecdysozoa</taxon>
        <taxon>Arthropoda</taxon>
        <taxon>Hexapoda</taxon>
        <taxon>Insecta</taxon>
        <taxon>Pterygota</taxon>
        <taxon>Neoptera</taxon>
        <taxon>Endopterygota</taxon>
        <taxon>Coleoptera</taxon>
        <taxon>Polyphaga</taxon>
        <taxon>Cucujiformia</taxon>
        <taxon>Curculionidae</taxon>
        <taxon>Scolytinae</taxon>
        <taxon>Dendroctonus</taxon>
    </lineage>
</organism>
<evidence type="ECO:0000313" key="6">
    <source>
        <dbReference type="Proteomes" id="UP000030742"/>
    </source>
</evidence>
<dbReference type="PANTHER" id="PTHR10174:SF120">
    <property type="entry name" value="CELLULAR RETINALDEHYDE BINDING PROTEIN"/>
    <property type="match status" value="1"/>
</dbReference>
<dbReference type="SMART" id="SM01100">
    <property type="entry name" value="CRAL_TRIO_N"/>
    <property type="match status" value="1"/>
</dbReference>
<dbReference type="GO" id="GO:1902936">
    <property type="term" value="F:phosphatidylinositol bisphosphate binding"/>
    <property type="evidence" value="ECO:0007669"/>
    <property type="project" value="TreeGrafter"/>
</dbReference>
<dbReference type="SMART" id="SM00516">
    <property type="entry name" value="SEC14"/>
    <property type="match status" value="1"/>
</dbReference>
<dbReference type="Proteomes" id="UP000019118">
    <property type="component" value="Unassembled WGS sequence"/>
</dbReference>
<dbReference type="CDD" id="cd00170">
    <property type="entry name" value="SEC14"/>
    <property type="match status" value="1"/>
</dbReference>
<keyword evidence="5" id="KW-1185">Reference proteome</keyword>
<dbReference type="Proteomes" id="UP000030742">
    <property type="component" value="Unassembled WGS sequence"/>
</dbReference>
<dbReference type="SUPFAM" id="SSF52087">
    <property type="entry name" value="CRAL/TRIO domain"/>
    <property type="match status" value="1"/>
</dbReference>
<evidence type="ECO:0000313" key="2">
    <source>
        <dbReference type="EMBL" id="ENN76065.1"/>
    </source>
</evidence>
<dbReference type="InterPro" id="IPR001251">
    <property type="entry name" value="CRAL-TRIO_dom"/>
</dbReference>
<dbReference type="EnsemblMetazoa" id="XM_019906244.1">
    <property type="protein sequence ID" value="XP_019761803.1"/>
    <property type="gene ID" value="LOC109538841"/>
</dbReference>
<dbReference type="PRINTS" id="PR00180">
    <property type="entry name" value="CRETINALDHBP"/>
</dbReference>
<dbReference type="OMA" id="FPHMSTQ"/>
<evidence type="ECO:0000259" key="1">
    <source>
        <dbReference type="PROSITE" id="PS50191"/>
    </source>
</evidence>
<feature type="non-terminal residue" evidence="2">
    <location>
        <position position="1"/>
    </location>
</feature>
<dbReference type="InterPro" id="IPR036273">
    <property type="entry name" value="CRAL/TRIO_N_dom_sf"/>
</dbReference>
<dbReference type="PANTHER" id="PTHR10174">
    <property type="entry name" value="ALPHA-TOCOPHEROL TRANSFER PROTEIN-RELATED"/>
    <property type="match status" value="1"/>
</dbReference>
<reference evidence="5 6" key="1">
    <citation type="journal article" date="2013" name="Genome Biol.">
        <title>Draft genome of the mountain pine beetle, Dendroctonus ponderosae Hopkins, a major forest pest.</title>
        <authorList>
            <person name="Keeling C.I."/>
            <person name="Yuen M.M."/>
            <person name="Liao N.Y."/>
            <person name="Docking T.R."/>
            <person name="Chan S.K."/>
            <person name="Taylor G.A."/>
            <person name="Palmquist D.L."/>
            <person name="Jackman S.D."/>
            <person name="Nguyen A."/>
            <person name="Li M."/>
            <person name="Henderson H."/>
            <person name="Janes J.K."/>
            <person name="Zhao Y."/>
            <person name="Pandoh P."/>
            <person name="Moore R."/>
            <person name="Sperling F.A."/>
            <person name="Huber D.P."/>
            <person name="Birol I."/>
            <person name="Jones S.J."/>
            <person name="Bohlmann J."/>
        </authorList>
    </citation>
    <scope>NUCLEOTIDE SEQUENCE</scope>
</reference>
<dbReference type="EMBL" id="KB740993">
    <property type="protein sequence ID" value="ENN76065.1"/>
    <property type="molecule type" value="Genomic_DNA"/>
</dbReference>
<dbReference type="KEGG" id="dpa:109538841"/>
<dbReference type="InterPro" id="IPR011074">
    <property type="entry name" value="CRAL/TRIO_N_dom"/>
</dbReference>
<dbReference type="Pfam" id="PF00650">
    <property type="entry name" value="CRAL_TRIO"/>
    <property type="match status" value="1"/>
</dbReference>